<dbReference type="GO" id="GO:0005737">
    <property type="term" value="C:cytoplasm"/>
    <property type="evidence" value="ECO:0007669"/>
    <property type="project" value="UniProtKB-SubCell"/>
</dbReference>
<evidence type="ECO:0000256" key="4">
    <source>
        <dbReference type="ARBA" id="ARBA00022527"/>
    </source>
</evidence>
<dbReference type="CDD" id="cd14003">
    <property type="entry name" value="STKc_AMPK-like"/>
    <property type="match status" value="1"/>
</dbReference>
<dbReference type="FunFam" id="1.10.8.10:FF:000005">
    <property type="entry name" value="Non-specific serine/threonine protein kinase"/>
    <property type="match status" value="1"/>
</dbReference>
<dbReference type="InterPro" id="IPR000719">
    <property type="entry name" value="Prot_kinase_dom"/>
</dbReference>
<feature type="compositionally biased region" description="Basic and acidic residues" evidence="12">
    <location>
        <begin position="524"/>
        <end position="547"/>
    </location>
</feature>
<evidence type="ECO:0000313" key="15">
    <source>
        <dbReference type="EMBL" id="CAL5134656.1"/>
    </source>
</evidence>
<dbReference type="Pfam" id="PF00069">
    <property type="entry name" value="Pkinase"/>
    <property type="match status" value="1"/>
</dbReference>
<evidence type="ECO:0000256" key="10">
    <source>
        <dbReference type="ARBA" id="ARBA00048679"/>
    </source>
</evidence>
<name>A0AAV2TEC5_CALDB</name>
<dbReference type="Gene3D" id="1.10.510.10">
    <property type="entry name" value="Transferase(Phosphotransferase) domain 1"/>
    <property type="match status" value="1"/>
</dbReference>
<dbReference type="GO" id="GO:0005524">
    <property type="term" value="F:ATP binding"/>
    <property type="evidence" value="ECO:0007669"/>
    <property type="project" value="UniProtKB-UniRule"/>
</dbReference>
<keyword evidence="8 11" id="KW-0067">ATP-binding</keyword>
<evidence type="ECO:0000256" key="3">
    <source>
        <dbReference type="ARBA" id="ARBA00022490"/>
    </source>
</evidence>
<evidence type="ECO:0000256" key="12">
    <source>
        <dbReference type="SAM" id="MobiDB-lite"/>
    </source>
</evidence>
<evidence type="ECO:0000259" key="14">
    <source>
        <dbReference type="PROSITE" id="PS50030"/>
    </source>
</evidence>
<dbReference type="FunFam" id="3.30.200.20:FF:000003">
    <property type="entry name" value="Non-specific serine/threonine protein kinase"/>
    <property type="match status" value="1"/>
</dbReference>
<keyword evidence="7" id="KW-0418">Kinase</keyword>
<dbReference type="PANTHER" id="PTHR24346">
    <property type="entry name" value="MAP/MICROTUBULE AFFINITY-REGULATING KINASE"/>
    <property type="match status" value="1"/>
</dbReference>
<feature type="region of interest" description="Disordered" evidence="12">
    <location>
        <begin position="821"/>
        <end position="881"/>
    </location>
</feature>
<dbReference type="PROSITE" id="PS50030">
    <property type="entry name" value="UBA"/>
    <property type="match status" value="1"/>
</dbReference>
<evidence type="ECO:0000256" key="9">
    <source>
        <dbReference type="ARBA" id="ARBA00047899"/>
    </source>
</evidence>
<feature type="compositionally biased region" description="Polar residues" evidence="12">
    <location>
        <begin position="826"/>
        <end position="837"/>
    </location>
</feature>
<feature type="domain" description="Protein kinase" evidence="13">
    <location>
        <begin position="111"/>
        <end position="362"/>
    </location>
</feature>
<evidence type="ECO:0000313" key="16">
    <source>
        <dbReference type="Proteomes" id="UP001497525"/>
    </source>
</evidence>
<dbReference type="InterPro" id="IPR017441">
    <property type="entry name" value="Protein_kinase_ATP_BS"/>
</dbReference>
<dbReference type="PROSITE" id="PS50011">
    <property type="entry name" value="PROTEIN_KINASE_DOM"/>
    <property type="match status" value="1"/>
</dbReference>
<dbReference type="SMART" id="SM00165">
    <property type="entry name" value="UBA"/>
    <property type="match status" value="1"/>
</dbReference>
<keyword evidence="3" id="KW-0963">Cytoplasm</keyword>
<dbReference type="GO" id="GO:0000226">
    <property type="term" value="P:microtubule cytoskeleton organization"/>
    <property type="evidence" value="ECO:0007669"/>
    <property type="project" value="TreeGrafter"/>
</dbReference>
<dbReference type="PANTHER" id="PTHR24346:SF82">
    <property type="entry name" value="KP78A-RELATED"/>
    <property type="match status" value="1"/>
</dbReference>
<comment type="catalytic activity">
    <reaction evidence="9">
        <text>L-threonyl-[protein] + ATP = O-phospho-L-threonyl-[protein] + ADP + H(+)</text>
        <dbReference type="Rhea" id="RHEA:46608"/>
        <dbReference type="Rhea" id="RHEA-COMP:11060"/>
        <dbReference type="Rhea" id="RHEA-COMP:11605"/>
        <dbReference type="ChEBI" id="CHEBI:15378"/>
        <dbReference type="ChEBI" id="CHEBI:30013"/>
        <dbReference type="ChEBI" id="CHEBI:30616"/>
        <dbReference type="ChEBI" id="CHEBI:61977"/>
        <dbReference type="ChEBI" id="CHEBI:456216"/>
        <dbReference type="EC" id="2.7.11.1"/>
    </reaction>
</comment>
<comment type="caution">
    <text evidence="15">The sequence shown here is derived from an EMBL/GenBank/DDBJ whole genome shotgun (WGS) entry which is preliminary data.</text>
</comment>
<dbReference type="InterPro" id="IPR015940">
    <property type="entry name" value="UBA"/>
</dbReference>
<dbReference type="GO" id="GO:0035556">
    <property type="term" value="P:intracellular signal transduction"/>
    <property type="evidence" value="ECO:0007669"/>
    <property type="project" value="TreeGrafter"/>
</dbReference>
<feature type="compositionally biased region" description="Polar residues" evidence="12">
    <location>
        <begin position="862"/>
        <end position="881"/>
    </location>
</feature>
<keyword evidence="6 11" id="KW-0547">Nucleotide-binding</keyword>
<organism evidence="15 16">
    <name type="scientific">Calicophoron daubneyi</name>
    <name type="common">Rumen fluke</name>
    <name type="synonym">Paramphistomum daubneyi</name>
    <dbReference type="NCBI Taxonomy" id="300641"/>
    <lineage>
        <taxon>Eukaryota</taxon>
        <taxon>Metazoa</taxon>
        <taxon>Spiralia</taxon>
        <taxon>Lophotrochozoa</taxon>
        <taxon>Platyhelminthes</taxon>
        <taxon>Trematoda</taxon>
        <taxon>Digenea</taxon>
        <taxon>Plagiorchiida</taxon>
        <taxon>Pronocephalata</taxon>
        <taxon>Paramphistomoidea</taxon>
        <taxon>Paramphistomidae</taxon>
        <taxon>Calicophoron</taxon>
    </lineage>
</organism>
<dbReference type="FunFam" id="1.10.510.10:FF:001222">
    <property type="entry name" value="Serine/threonine-protein kinase ppk25"/>
    <property type="match status" value="1"/>
</dbReference>
<dbReference type="SUPFAM" id="SSF56112">
    <property type="entry name" value="Protein kinase-like (PK-like)"/>
    <property type="match status" value="1"/>
</dbReference>
<feature type="domain" description="UBA" evidence="14">
    <location>
        <begin position="380"/>
        <end position="420"/>
    </location>
</feature>
<sequence length="897" mass="102651">MSATTKFAHRESLRMSFKRFPANTSQRGENEVEIKLSSPATEQTVVRDNKEKGENIGCEDTYREYKSAVPPSNENEGQHDAEVRIISIPFSPPTPRKYLEEKKPSDRVGKYTIMRTIGHGNFAQVKLAVHENTFSEVAIKINDKKTLSEPCLIKLTREIRVLKTLTHPNIVRLYEVIETERHVYIVTEYARNGEIFEYLNKNGRMKEQEARPIFRQLLSAVEYCHQKHIVHRDLKTENLLLDDNNNLKLADFGFANTFDDSCTLNTFCGSPPYAAPELLNGQTYHGPEVDVWSMGVILYMLVCNELPFDGYTLKELRARVMRGRYKIPFYLSHSLEALLKKMLIIKPEKRATIPALMSDTWVNLGFENDPLRPYVEPPLHYDDVVRTALMSQMGFKREEIEDAFENKRFNDVTATYLLLGSAEARQKVRRHLQAQEINNNKSRNILERANSVIMVGGRNRPNSPGRQDTGEDAGKFRPRNLGEWVTTSLRISDPRGKPSASIEQNKEVCGPQTNLHQIGNGPRKPNEILIIERDSPKPDLQTRDRTSAARNRLPSDNSPLVQDPSVPRPRTRSTRRTPSNGKYGTGKPPCFDSDNKRSQSPGYQDESKRELMFQPSIGKGMQMKRTNHQLPDVVQPARRMTRGNVIIVSDITQNKAEQDNTSPKHMTDQRGETRRRPERRKVSALKVTIPDAGDNRSDSETIDSPTELDVSKRWPRTIYASSRAARREEPEDEALNRFFFSPPIQRKEYNIYPRHPGLDTLHTSPEEKQSREEREKHWKKYEGTTFVVDDDSLGNPRLNSATRANEHIIRLDDRHKIHPTVEISRSPDSPEQVNPPVTVSKPLKGRTTFEPDLTKVPEMPNNVENKPQDRTASPRVQSPTSGLLPRVYTIVVPKRLV</sequence>
<comment type="catalytic activity">
    <reaction evidence="10">
        <text>L-seryl-[protein] + ATP = O-phospho-L-seryl-[protein] + ADP + H(+)</text>
        <dbReference type="Rhea" id="RHEA:17989"/>
        <dbReference type="Rhea" id="RHEA-COMP:9863"/>
        <dbReference type="Rhea" id="RHEA-COMP:11604"/>
        <dbReference type="ChEBI" id="CHEBI:15378"/>
        <dbReference type="ChEBI" id="CHEBI:29999"/>
        <dbReference type="ChEBI" id="CHEBI:30616"/>
        <dbReference type="ChEBI" id="CHEBI:83421"/>
        <dbReference type="ChEBI" id="CHEBI:456216"/>
        <dbReference type="EC" id="2.7.11.1"/>
    </reaction>
</comment>
<feature type="compositionally biased region" description="Polar residues" evidence="12">
    <location>
        <begin position="652"/>
        <end position="664"/>
    </location>
</feature>
<evidence type="ECO:0000256" key="1">
    <source>
        <dbReference type="ARBA" id="ARBA00004496"/>
    </source>
</evidence>
<dbReference type="Gene3D" id="3.30.200.20">
    <property type="entry name" value="Phosphorylase Kinase, domain 1"/>
    <property type="match status" value="1"/>
</dbReference>
<comment type="subcellular location">
    <subcellularLocation>
        <location evidence="1">Cytoplasm</location>
    </subcellularLocation>
</comment>
<dbReference type="PROSITE" id="PS00107">
    <property type="entry name" value="PROTEIN_KINASE_ATP"/>
    <property type="match status" value="1"/>
</dbReference>
<dbReference type="SMART" id="SM00220">
    <property type="entry name" value="S_TKc"/>
    <property type="match status" value="1"/>
</dbReference>
<feature type="compositionally biased region" description="Basic and acidic residues" evidence="12">
    <location>
        <begin position="45"/>
        <end position="54"/>
    </location>
</feature>
<dbReference type="InterPro" id="IPR008271">
    <property type="entry name" value="Ser/Thr_kinase_AS"/>
</dbReference>
<evidence type="ECO:0000259" key="13">
    <source>
        <dbReference type="PROSITE" id="PS50011"/>
    </source>
</evidence>
<dbReference type="Gene3D" id="1.10.8.10">
    <property type="entry name" value="DNA helicase RuvA subunit, C-terminal domain"/>
    <property type="match status" value="1"/>
</dbReference>
<reference evidence="15" key="1">
    <citation type="submission" date="2024-06" db="EMBL/GenBank/DDBJ databases">
        <authorList>
            <person name="Liu X."/>
            <person name="Lenzi L."/>
            <person name="Haldenby T S."/>
            <person name="Uol C."/>
        </authorList>
    </citation>
    <scope>NUCLEOTIDE SEQUENCE</scope>
</reference>
<feature type="compositionally biased region" description="Basic and acidic residues" evidence="12">
    <location>
        <begin position="665"/>
        <end position="675"/>
    </location>
</feature>
<gene>
    <name evidence="15" type="ORF">CDAUBV1_LOCUS8511</name>
</gene>
<dbReference type="CDD" id="cd14337">
    <property type="entry name" value="UBA_MARK_Par1"/>
    <property type="match status" value="1"/>
</dbReference>
<evidence type="ECO:0000256" key="8">
    <source>
        <dbReference type="ARBA" id="ARBA00022840"/>
    </source>
</evidence>
<feature type="binding site" evidence="11">
    <location>
        <position position="140"/>
    </location>
    <ligand>
        <name>ATP</name>
        <dbReference type="ChEBI" id="CHEBI:30616"/>
    </ligand>
</feature>
<feature type="region of interest" description="Disordered" evidence="12">
    <location>
        <begin position="652"/>
        <end position="706"/>
    </location>
</feature>
<dbReference type="EC" id="2.7.11.1" evidence="2"/>
<dbReference type="GO" id="GO:0050321">
    <property type="term" value="F:tau-protein kinase activity"/>
    <property type="evidence" value="ECO:0007669"/>
    <property type="project" value="TreeGrafter"/>
</dbReference>
<dbReference type="AlphaFoldDB" id="A0AAV2TEC5"/>
<proteinExistence type="predicted"/>
<dbReference type="EMBL" id="CAXLJL010000212">
    <property type="protein sequence ID" value="CAL5134656.1"/>
    <property type="molecule type" value="Genomic_DNA"/>
</dbReference>
<accession>A0AAV2TEC5</accession>
<evidence type="ECO:0000256" key="2">
    <source>
        <dbReference type="ARBA" id="ARBA00012513"/>
    </source>
</evidence>
<evidence type="ECO:0000256" key="5">
    <source>
        <dbReference type="ARBA" id="ARBA00022679"/>
    </source>
</evidence>
<protein>
    <recommendedName>
        <fullName evidence="2">non-specific serine/threonine protein kinase</fullName>
        <ecNumber evidence="2">2.7.11.1</ecNumber>
    </recommendedName>
</protein>
<keyword evidence="5" id="KW-0808">Transferase</keyword>
<dbReference type="PROSITE" id="PS00108">
    <property type="entry name" value="PROTEIN_KINASE_ST"/>
    <property type="match status" value="1"/>
</dbReference>
<dbReference type="InterPro" id="IPR011009">
    <property type="entry name" value="Kinase-like_dom_sf"/>
</dbReference>
<dbReference type="Proteomes" id="UP001497525">
    <property type="component" value="Unassembled WGS sequence"/>
</dbReference>
<feature type="region of interest" description="Disordered" evidence="12">
    <location>
        <begin position="455"/>
        <end position="610"/>
    </location>
</feature>
<evidence type="ECO:0000256" key="7">
    <source>
        <dbReference type="ARBA" id="ARBA00022777"/>
    </source>
</evidence>
<feature type="region of interest" description="Disordered" evidence="12">
    <location>
        <begin position="22"/>
        <end position="54"/>
    </location>
</feature>
<evidence type="ECO:0000256" key="11">
    <source>
        <dbReference type="PROSITE-ProRule" id="PRU10141"/>
    </source>
</evidence>
<keyword evidence="4" id="KW-0723">Serine/threonine-protein kinase</keyword>
<evidence type="ECO:0000256" key="6">
    <source>
        <dbReference type="ARBA" id="ARBA00022741"/>
    </source>
</evidence>